<dbReference type="InterPro" id="IPR002937">
    <property type="entry name" value="Amino_oxidase"/>
</dbReference>
<feature type="domain" description="Amine oxidase" evidence="1">
    <location>
        <begin position="18"/>
        <end position="309"/>
    </location>
</feature>
<dbReference type="SUPFAM" id="SSF51905">
    <property type="entry name" value="FAD/NAD(P)-binding domain"/>
    <property type="match status" value="1"/>
</dbReference>
<dbReference type="EMBL" id="DSRU01000140">
    <property type="protein sequence ID" value="HFM98045.1"/>
    <property type="molecule type" value="Genomic_DNA"/>
</dbReference>
<accession>A0A7C3KEK7</accession>
<protein>
    <submittedName>
        <fullName evidence="2">FAD-dependent oxidoreductase</fullName>
    </submittedName>
</protein>
<reference evidence="2" key="1">
    <citation type="journal article" date="2020" name="mSystems">
        <title>Genome- and Community-Level Interaction Insights into Carbon Utilization and Element Cycling Functions of Hydrothermarchaeota in Hydrothermal Sediment.</title>
        <authorList>
            <person name="Zhou Z."/>
            <person name="Liu Y."/>
            <person name="Xu W."/>
            <person name="Pan J."/>
            <person name="Luo Z.H."/>
            <person name="Li M."/>
        </authorList>
    </citation>
    <scope>NUCLEOTIDE SEQUENCE [LARGE SCALE GENOMIC DNA]</scope>
    <source>
        <strain evidence="2">SpSt-418</strain>
    </source>
</reference>
<dbReference type="Gene3D" id="1.10.405.20">
    <property type="match status" value="1"/>
</dbReference>
<evidence type="ECO:0000313" key="2">
    <source>
        <dbReference type="EMBL" id="HFM98045.1"/>
    </source>
</evidence>
<organism evidence="2">
    <name type="scientific">Oscillatoriales cyanobacterium SpSt-418</name>
    <dbReference type="NCBI Taxonomy" id="2282169"/>
    <lineage>
        <taxon>Bacteria</taxon>
        <taxon>Bacillati</taxon>
        <taxon>Cyanobacteriota</taxon>
        <taxon>Cyanophyceae</taxon>
        <taxon>Oscillatoriophycideae</taxon>
        <taxon>Oscillatoriales</taxon>
    </lineage>
</organism>
<dbReference type="Gene3D" id="3.30.70.1990">
    <property type="match status" value="1"/>
</dbReference>
<dbReference type="PRINTS" id="PR00419">
    <property type="entry name" value="ADXRDTASE"/>
</dbReference>
<dbReference type="InterPro" id="IPR036188">
    <property type="entry name" value="FAD/NAD-bd_sf"/>
</dbReference>
<dbReference type="GO" id="GO:0016491">
    <property type="term" value="F:oxidoreductase activity"/>
    <property type="evidence" value="ECO:0007669"/>
    <property type="project" value="InterPro"/>
</dbReference>
<dbReference type="AlphaFoldDB" id="A0A7C3KEK7"/>
<dbReference type="Gene3D" id="3.50.50.60">
    <property type="entry name" value="FAD/NAD(P)-binding domain"/>
    <property type="match status" value="1"/>
</dbReference>
<proteinExistence type="predicted"/>
<gene>
    <name evidence="2" type="ORF">ENR64_09880</name>
</gene>
<name>A0A7C3KEK7_9CYAN</name>
<dbReference type="PANTHER" id="PTHR42923">
    <property type="entry name" value="PROTOPORPHYRINOGEN OXIDASE"/>
    <property type="match status" value="1"/>
</dbReference>
<dbReference type="InterPro" id="IPR050464">
    <property type="entry name" value="Zeta_carotene_desat/Oxidored"/>
</dbReference>
<comment type="caution">
    <text evidence="2">The sequence shown here is derived from an EMBL/GenBank/DDBJ whole genome shotgun (WGS) entry which is preliminary data.</text>
</comment>
<evidence type="ECO:0000259" key="1">
    <source>
        <dbReference type="Pfam" id="PF01593"/>
    </source>
</evidence>
<sequence>MPNTAKHARICVVGAGAAGLSAAYFLKQRGYENVVVLEKNGRVGGLCCSITYKSRSFDLGANYLTPAYKEVLKIAKEVGAELYSEGPGQVYDPFASQPNKPVFKSIQETVMQGTDLFTYGGAIARFYWERSQLEAILSVPGFAGISLHPELTQPFSNWLAEKDLSCLSTLFELPITNMGYGDLNEIPTAYALKYMTIETFTTLVTYGAGLPLGWPKRFIDGFQRFWERVSWGLEVHFNVSIKSIKRGATINVHFLEQEQILDDFDTWEQNLEFDYLILACPLTLDVLQTFLDLSPTEKELFQKIELNPYSLTTYQIPNFSMGTPVTNVIPMNQEGNPWFISQQFLDNDLVAFYTRLPWEEDLIDWKNHASRSDRRDEVIKGIQATMQNIGVELDDQFYSYDEWPYFPHVTSEVMQSGFYDRLEALQGQRKTFYVGGLLNFELVETIVEYSKALVEKNF</sequence>
<dbReference type="Pfam" id="PF01593">
    <property type="entry name" value="Amino_oxidase"/>
    <property type="match status" value="1"/>
</dbReference>